<sequence>MIPTACIEIREALAQIPYLTEINTQQDYELALALMDEMIDDYSANKALIDMLSISIENWEDQAEEFALFNAALADMDKGLAVLKTLMAQHNLGVADLPELGSKSNVSKLLNGAEGKKLNLHHIRALSQRFGVSPALFI</sequence>
<proteinExistence type="predicted"/>
<dbReference type="PATRIC" id="fig|267850.7.peg.1526"/>
<comment type="caution">
    <text evidence="1">The sequence shown here is derived from an EMBL/GenBank/DDBJ whole genome shotgun (WGS) entry which is preliminary data.</text>
</comment>
<dbReference type="PANTHER" id="PTHR40455:SF1">
    <property type="entry name" value="ANTITOXIN HIGA"/>
    <property type="match status" value="1"/>
</dbReference>
<evidence type="ECO:0000313" key="2">
    <source>
        <dbReference type="Proteomes" id="UP000027318"/>
    </source>
</evidence>
<evidence type="ECO:0000313" key="1">
    <source>
        <dbReference type="EMBL" id="KDE39911.1"/>
    </source>
</evidence>
<dbReference type="GO" id="GO:0001046">
    <property type="term" value="F:core promoter sequence-specific DNA binding"/>
    <property type="evidence" value="ECO:0007669"/>
    <property type="project" value="TreeGrafter"/>
</dbReference>
<dbReference type="Proteomes" id="UP000027318">
    <property type="component" value="Unassembled WGS sequence"/>
</dbReference>
<reference evidence="1 2" key="1">
    <citation type="journal article" date="2005" name="Int. J. Syst. Evol. Microbiol.">
        <title>Nitrincola lacisaponensis gen. nov., sp. nov., a novel alkaliphilic bacterium isolated from an alkaline, saline lake.</title>
        <authorList>
            <person name="Dimitriu P.A."/>
            <person name="Shukla S.K."/>
            <person name="Conradt J."/>
            <person name="Marquez M.C."/>
            <person name="Ventosa A."/>
            <person name="Maglia A."/>
            <person name="Peyton B.M."/>
            <person name="Pinkart H.C."/>
            <person name="Mormile M.R."/>
        </authorList>
    </citation>
    <scope>NUCLEOTIDE SEQUENCE [LARGE SCALE GENOMIC DNA]</scope>
    <source>
        <strain evidence="1 2">4CA</strain>
    </source>
</reference>
<protein>
    <submittedName>
        <fullName evidence="1">Uncharacterized protein</fullName>
    </submittedName>
</protein>
<dbReference type="InterPro" id="IPR039060">
    <property type="entry name" value="Antitox_HigA"/>
</dbReference>
<dbReference type="RefSeq" id="WP_036545991.1">
    <property type="nucleotide sequence ID" value="NZ_JBKBNO010000003.1"/>
</dbReference>
<dbReference type="EMBL" id="JMSZ01000021">
    <property type="protein sequence ID" value="KDE39911.1"/>
    <property type="molecule type" value="Genomic_DNA"/>
</dbReference>
<accession>A0A063Y571</accession>
<dbReference type="GO" id="GO:0006355">
    <property type="term" value="P:regulation of DNA-templated transcription"/>
    <property type="evidence" value="ECO:0007669"/>
    <property type="project" value="InterPro"/>
</dbReference>
<dbReference type="OrthoDB" id="5771335at2"/>
<dbReference type="AlphaFoldDB" id="A0A063Y571"/>
<gene>
    <name evidence="1" type="ORF">ADINL_1548</name>
</gene>
<name>A0A063Y571_9GAMM</name>
<dbReference type="PANTHER" id="PTHR40455">
    <property type="entry name" value="ANTITOXIN HIGA"/>
    <property type="match status" value="1"/>
</dbReference>
<organism evidence="1 2">
    <name type="scientific">Nitrincola lacisaponensis</name>
    <dbReference type="NCBI Taxonomy" id="267850"/>
    <lineage>
        <taxon>Bacteria</taxon>
        <taxon>Pseudomonadati</taxon>
        <taxon>Pseudomonadota</taxon>
        <taxon>Gammaproteobacteria</taxon>
        <taxon>Oceanospirillales</taxon>
        <taxon>Oceanospirillaceae</taxon>
        <taxon>Nitrincola</taxon>
    </lineage>
</organism>
<keyword evidence="2" id="KW-1185">Reference proteome</keyword>